<accession>A0A972VZJ3</accession>
<dbReference type="InterPro" id="IPR020845">
    <property type="entry name" value="AMP-binding_CS"/>
</dbReference>
<dbReference type="GO" id="GO:0005324">
    <property type="term" value="F:long-chain fatty acid transmembrane transporter activity"/>
    <property type="evidence" value="ECO:0007669"/>
    <property type="project" value="TreeGrafter"/>
</dbReference>
<dbReference type="GO" id="GO:0044539">
    <property type="term" value="P:long-chain fatty acid import into cell"/>
    <property type="evidence" value="ECO:0007669"/>
    <property type="project" value="TreeGrafter"/>
</dbReference>
<dbReference type="GO" id="GO:0005886">
    <property type="term" value="C:plasma membrane"/>
    <property type="evidence" value="ECO:0007669"/>
    <property type="project" value="TreeGrafter"/>
</dbReference>
<organism evidence="7 8">
    <name type="scientific">SAR86 cluster bacterium</name>
    <dbReference type="NCBI Taxonomy" id="2030880"/>
    <lineage>
        <taxon>Bacteria</taxon>
        <taxon>Pseudomonadati</taxon>
        <taxon>Pseudomonadota</taxon>
        <taxon>Gammaproteobacteria</taxon>
        <taxon>SAR86 cluster</taxon>
    </lineage>
</organism>
<dbReference type="GO" id="GO:0004467">
    <property type="term" value="F:long-chain fatty acid-CoA ligase activity"/>
    <property type="evidence" value="ECO:0007669"/>
    <property type="project" value="TreeGrafter"/>
</dbReference>
<keyword evidence="3" id="KW-0547">Nucleotide-binding</keyword>
<evidence type="ECO:0000259" key="5">
    <source>
        <dbReference type="Pfam" id="PF00501"/>
    </source>
</evidence>
<dbReference type="PROSITE" id="PS00455">
    <property type="entry name" value="AMP_BINDING"/>
    <property type="match status" value="1"/>
</dbReference>
<evidence type="ECO:0000256" key="4">
    <source>
        <dbReference type="ARBA" id="ARBA00022840"/>
    </source>
</evidence>
<dbReference type="InterPro" id="IPR042099">
    <property type="entry name" value="ANL_N_sf"/>
</dbReference>
<dbReference type="FunFam" id="3.30.300.30:FF:000002">
    <property type="entry name" value="Long-chain fatty acid transport protein 1"/>
    <property type="match status" value="1"/>
</dbReference>
<evidence type="ECO:0000313" key="8">
    <source>
        <dbReference type="Proteomes" id="UP000754644"/>
    </source>
</evidence>
<evidence type="ECO:0000313" key="7">
    <source>
        <dbReference type="EMBL" id="NQV66518.1"/>
    </source>
</evidence>
<feature type="domain" description="AMP-binding enzyme C-terminal" evidence="6">
    <location>
        <begin position="474"/>
        <end position="553"/>
    </location>
</feature>
<gene>
    <name evidence="7" type="ORF">HQ497_14245</name>
</gene>
<dbReference type="Proteomes" id="UP000754644">
    <property type="component" value="Unassembled WGS sequence"/>
</dbReference>
<evidence type="ECO:0000256" key="3">
    <source>
        <dbReference type="ARBA" id="ARBA00022741"/>
    </source>
</evidence>
<dbReference type="Gene3D" id="3.40.50.12780">
    <property type="entry name" value="N-terminal domain of ligase-like"/>
    <property type="match status" value="1"/>
</dbReference>
<dbReference type="NCBIfam" id="NF006134">
    <property type="entry name" value="PRK08279.1"/>
    <property type="match status" value="1"/>
</dbReference>
<dbReference type="InterPro" id="IPR045851">
    <property type="entry name" value="AMP-bd_C_sf"/>
</dbReference>
<feature type="domain" description="AMP-dependent synthetase/ligase" evidence="5">
    <location>
        <begin position="36"/>
        <end position="375"/>
    </location>
</feature>
<dbReference type="Gene3D" id="3.30.300.30">
    <property type="match status" value="1"/>
</dbReference>
<comment type="caution">
    <text evidence="7">The sequence shown here is derived from an EMBL/GenBank/DDBJ whole genome shotgun (WGS) entry which is preliminary data.</text>
</comment>
<dbReference type="InterPro" id="IPR025110">
    <property type="entry name" value="AMP-bd_C"/>
</dbReference>
<dbReference type="SUPFAM" id="SSF56801">
    <property type="entry name" value="Acetyl-CoA synthetase-like"/>
    <property type="match status" value="1"/>
</dbReference>
<evidence type="ECO:0000256" key="2">
    <source>
        <dbReference type="ARBA" id="ARBA00022598"/>
    </source>
</evidence>
<reference evidence="7" key="1">
    <citation type="submission" date="2020-05" db="EMBL/GenBank/DDBJ databases">
        <title>Sulfur intermediates as new biogeochemical hubs in an aquatic model microbial ecosystem.</title>
        <authorList>
            <person name="Vigneron A."/>
        </authorList>
    </citation>
    <scope>NUCLEOTIDE SEQUENCE</scope>
    <source>
        <strain evidence="7">Bin.250</strain>
    </source>
</reference>
<dbReference type="InterPro" id="IPR000873">
    <property type="entry name" value="AMP-dep_synth/lig_dom"/>
</dbReference>
<dbReference type="Pfam" id="PF13193">
    <property type="entry name" value="AMP-binding_C"/>
    <property type="match status" value="1"/>
</dbReference>
<sequence>MGVISNFFGDLKVILGTVTQSNPQDDQIGSLALLVQQHAQTHPQDIALLCENEVVTWQALNSRANRVAQILKSQGVEHGDCVSIFMQNRIEFVVALLGVTKLGAIGGLINTNLTLKPLTHCISLIQSKKCIFGEELTEALAEIRGDLELQDGRDYLFVSDTGASKAPVWAVNLSCKDAADDTPDPVAAANIRLGDKAFYVFTSGTTGLPKAAIVSYKRALFAADLSSKSVMRINRQDRMYNCLPLYHGTGLMIGLMATFQVGASTVIKRRLSVSAFWDDIRRYQCTCFVYIGEFIRYLMSRPAQTNDAQNPIRAIIGNGLRPDIWEAFQSRFNIERIGEFYAASEGNGGFANVFNKTCTVGLSSVPVKLVKYDVAADEILRDKDGHCIEVGNGETGLLLIQVTDKSKFDGYTDAEASAKKLLNDVLAAGDQYFNSGDLMKTVDVGFAFGQKHYQFVDRVGDTFRWKSENVSTNEIAEIINDHPDVVFSNIYGVEIPGADGRAGMAAIVLNEGVNPGNIDLASLSEHIVKNLPSYARPLFLRVLKELPTTTTHKLQKNDLRAEAYHLDRVDDDLLVLKPGTTCYARLDTDFYDKIISREVAF</sequence>
<name>A0A972VZJ3_9GAMM</name>
<keyword evidence="2" id="KW-0436">Ligase</keyword>
<protein>
    <submittedName>
        <fullName evidence="7">Long-chain-acyl-CoA synthetase</fullName>
    </submittedName>
</protein>
<dbReference type="AlphaFoldDB" id="A0A972VZJ3"/>
<evidence type="ECO:0000256" key="1">
    <source>
        <dbReference type="ARBA" id="ARBA00006432"/>
    </source>
</evidence>
<proteinExistence type="inferred from homology"/>
<comment type="similarity">
    <text evidence="1">Belongs to the ATP-dependent AMP-binding enzyme family.</text>
</comment>
<dbReference type="EMBL" id="JABMOJ010000532">
    <property type="protein sequence ID" value="NQV66518.1"/>
    <property type="molecule type" value="Genomic_DNA"/>
</dbReference>
<evidence type="ECO:0000259" key="6">
    <source>
        <dbReference type="Pfam" id="PF13193"/>
    </source>
</evidence>
<keyword evidence="4" id="KW-0067">ATP-binding</keyword>
<dbReference type="Pfam" id="PF00501">
    <property type="entry name" value="AMP-binding"/>
    <property type="match status" value="1"/>
</dbReference>
<dbReference type="GO" id="GO:0005524">
    <property type="term" value="F:ATP binding"/>
    <property type="evidence" value="ECO:0007669"/>
    <property type="project" value="UniProtKB-KW"/>
</dbReference>
<dbReference type="PANTHER" id="PTHR43107">
    <property type="entry name" value="LONG-CHAIN FATTY ACID TRANSPORT PROTEIN"/>
    <property type="match status" value="1"/>
</dbReference>
<dbReference type="PANTHER" id="PTHR43107:SF15">
    <property type="entry name" value="FATTY ACID TRANSPORT PROTEIN 3, ISOFORM A"/>
    <property type="match status" value="1"/>
</dbReference>